<dbReference type="PANTHER" id="PTHR37610:SF78">
    <property type="entry name" value="GAG-POLYPEPTIDE OF LTR COPIA-TYPE-RELATED"/>
    <property type="match status" value="1"/>
</dbReference>
<accession>A0A699I8T8</accession>
<dbReference type="InterPro" id="IPR029472">
    <property type="entry name" value="Copia-like_N"/>
</dbReference>
<dbReference type="Pfam" id="PF14244">
    <property type="entry name" value="Retrotran_gag_3"/>
    <property type="match status" value="1"/>
</dbReference>
<proteinExistence type="predicted"/>
<name>A0A699I8T8_TANCI</name>
<gene>
    <name evidence="2" type="ORF">Tci_480157</name>
</gene>
<evidence type="ECO:0000259" key="1">
    <source>
        <dbReference type="Pfam" id="PF14244"/>
    </source>
</evidence>
<dbReference type="EMBL" id="BKCJ010238914">
    <property type="protein sequence ID" value="GEZ08184.1"/>
    <property type="molecule type" value="Genomic_DNA"/>
</dbReference>
<sequence>MSEHNSPINTDNDDEVHDPVTRISKLDISDPLQLHPNDTTALTVVSIKLKRTKNYQVWSCAMLLDLEGKNKICFIDGFCKRSNTDEVLGKQWDMVNAIILDEQMATLISLIKDNKVGKNTQANMEGHPNRTEAYISKIGNLRLSNGLTLYDVKVIPEYCVTLIYVHKLVKENKFIVAFDENKCYFLNKDLNLKMFWELVNSVKDCTNIMTK</sequence>
<feature type="domain" description="Retrotransposon Copia-like N-terminal" evidence="1">
    <location>
        <begin position="35"/>
        <end position="80"/>
    </location>
</feature>
<reference evidence="2" key="1">
    <citation type="journal article" date="2019" name="Sci. Rep.">
        <title>Draft genome of Tanacetum cinerariifolium, the natural source of mosquito coil.</title>
        <authorList>
            <person name="Yamashiro T."/>
            <person name="Shiraishi A."/>
            <person name="Satake H."/>
            <person name="Nakayama K."/>
        </authorList>
    </citation>
    <scope>NUCLEOTIDE SEQUENCE</scope>
</reference>
<protein>
    <submittedName>
        <fullName evidence="2">Ribonuclease H-like domain-containing protein</fullName>
    </submittedName>
</protein>
<feature type="non-terminal residue" evidence="2">
    <location>
        <position position="211"/>
    </location>
</feature>
<organism evidence="2">
    <name type="scientific">Tanacetum cinerariifolium</name>
    <name type="common">Dalmatian daisy</name>
    <name type="synonym">Chrysanthemum cinerariifolium</name>
    <dbReference type="NCBI Taxonomy" id="118510"/>
    <lineage>
        <taxon>Eukaryota</taxon>
        <taxon>Viridiplantae</taxon>
        <taxon>Streptophyta</taxon>
        <taxon>Embryophyta</taxon>
        <taxon>Tracheophyta</taxon>
        <taxon>Spermatophyta</taxon>
        <taxon>Magnoliopsida</taxon>
        <taxon>eudicotyledons</taxon>
        <taxon>Gunneridae</taxon>
        <taxon>Pentapetalae</taxon>
        <taxon>asterids</taxon>
        <taxon>campanulids</taxon>
        <taxon>Asterales</taxon>
        <taxon>Asteraceae</taxon>
        <taxon>Asteroideae</taxon>
        <taxon>Anthemideae</taxon>
        <taxon>Anthemidinae</taxon>
        <taxon>Tanacetum</taxon>
    </lineage>
</organism>
<comment type="caution">
    <text evidence="2">The sequence shown here is derived from an EMBL/GenBank/DDBJ whole genome shotgun (WGS) entry which is preliminary data.</text>
</comment>
<evidence type="ECO:0000313" key="2">
    <source>
        <dbReference type="EMBL" id="GEZ08184.1"/>
    </source>
</evidence>
<dbReference type="PANTHER" id="PTHR37610">
    <property type="entry name" value="CCHC-TYPE DOMAIN-CONTAINING PROTEIN"/>
    <property type="match status" value="1"/>
</dbReference>
<dbReference type="AlphaFoldDB" id="A0A699I8T8"/>